<accession>A0A9P4L583</accession>
<dbReference type="GeneID" id="63844280"/>
<reference evidence="2" key="1">
    <citation type="submission" date="2020-01" db="EMBL/GenBank/DDBJ databases">
        <authorList>
            <consortium name="DOE Joint Genome Institute"/>
            <person name="Haridas S."/>
            <person name="Albert R."/>
            <person name="Binder M."/>
            <person name="Bloem J."/>
            <person name="Labutti K."/>
            <person name="Salamov A."/>
            <person name="Andreopoulos B."/>
            <person name="Baker S.E."/>
            <person name="Barry K."/>
            <person name="Bills G."/>
            <person name="Bluhm B.H."/>
            <person name="Cannon C."/>
            <person name="Castanera R."/>
            <person name="Culley D.E."/>
            <person name="Daum C."/>
            <person name="Ezra D."/>
            <person name="Gonzalez J.B."/>
            <person name="Henrissat B."/>
            <person name="Kuo A."/>
            <person name="Liang C."/>
            <person name="Lipzen A."/>
            <person name="Lutzoni F."/>
            <person name="Magnuson J."/>
            <person name="Mondo S."/>
            <person name="Nolan M."/>
            <person name="Ohm R."/>
            <person name="Pangilinan J."/>
            <person name="Park H.-J."/>
            <person name="Ramirez L."/>
            <person name="Alfaro M."/>
            <person name="Sun H."/>
            <person name="Tritt A."/>
            <person name="Yoshinaga Y."/>
            <person name="Zwiers L.-H."/>
            <person name="Turgeon B.G."/>
            <person name="Goodwin S.B."/>
            <person name="Spatafora J.W."/>
            <person name="Crous P.W."/>
            <person name="Grigoriev I.V."/>
        </authorList>
    </citation>
    <scope>NUCLEOTIDE SEQUENCE</scope>
    <source>
        <strain evidence="2">CBS 394.84</strain>
    </source>
</reference>
<evidence type="ECO:0000256" key="1">
    <source>
        <dbReference type="SAM" id="MobiDB-lite"/>
    </source>
</evidence>
<feature type="region of interest" description="Disordered" evidence="1">
    <location>
        <begin position="104"/>
        <end position="129"/>
    </location>
</feature>
<organism evidence="2 3">
    <name type="scientific">Cucurbitaria berberidis CBS 394.84</name>
    <dbReference type="NCBI Taxonomy" id="1168544"/>
    <lineage>
        <taxon>Eukaryota</taxon>
        <taxon>Fungi</taxon>
        <taxon>Dikarya</taxon>
        <taxon>Ascomycota</taxon>
        <taxon>Pezizomycotina</taxon>
        <taxon>Dothideomycetes</taxon>
        <taxon>Pleosporomycetidae</taxon>
        <taxon>Pleosporales</taxon>
        <taxon>Pleosporineae</taxon>
        <taxon>Cucurbitariaceae</taxon>
        <taxon>Cucurbitaria</taxon>
    </lineage>
</organism>
<dbReference type="RefSeq" id="XP_040784640.1">
    <property type="nucleotide sequence ID" value="XM_040927028.1"/>
</dbReference>
<gene>
    <name evidence="2" type="ORF">K460DRAFT_178465</name>
</gene>
<evidence type="ECO:0000313" key="2">
    <source>
        <dbReference type="EMBL" id="KAF1842077.1"/>
    </source>
</evidence>
<comment type="caution">
    <text evidence="2">The sequence shown here is derived from an EMBL/GenBank/DDBJ whole genome shotgun (WGS) entry which is preliminary data.</text>
</comment>
<dbReference type="AlphaFoldDB" id="A0A9P4L583"/>
<protein>
    <submittedName>
        <fullName evidence="2">Uncharacterized protein</fullName>
    </submittedName>
</protein>
<dbReference type="Proteomes" id="UP000800039">
    <property type="component" value="Unassembled WGS sequence"/>
</dbReference>
<proteinExistence type="predicted"/>
<sequence length="180" mass="20545">MLALRQCKSLLELDTMIEVQKVDDDVSRALRSLLDEQHGFANEEYIGSLDQRLPNSKKMLRHQALSLSCSTGHNDIKSSVLLQHYTQLEIIARRPKYSHKHETFTSIHDTPNRPRCQHLPSGDSQGGNPISRQAYALVRLRTIGSSATRPHSITEEWINTQTLTSFRSIQKLQIEASSRW</sequence>
<keyword evidence="3" id="KW-1185">Reference proteome</keyword>
<name>A0A9P4L583_9PLEO</name>
<dbReference type="EMBL" id="ML976618">
    <property type="protein sequence ID" value="KAF1842077.1"/>
    <property type="molecule type" value="Genomic_DNA"/>
</dbReference>
<evidence type="ECO:0000313" key="3">
    <source>
        <dbReference type="Proteomes" id="UP000800039"/>
    </source>
</evidence>